<keyword evidence="10" id="KW-0418">Kinase</keyword>
<keyword evidence="9" id="KW-0547">Nucleotide-binding</keyword>
<feature type="chain" id="PRO_5035753705" evidence="21">
    <location>
        <begin position="29"/>
        <end position="754"/>
    </location>
</feature>
<evidence type="ECO:0000256" key="13">
    <source>
        <dbReference type="ARBA" id="ARBA00023136"/>
    </source>
</evidence>
<dbReference type="InterPro" id="IPR000742">
    <property type="entry name" value="EGF"/>
</dbReference>
<evidence type="ECO:0000313" key="24">
    <source>
        <dbReference type="EMBL" id="KAG6626123.1"/>
    </source>
</evidence>
<keyword evidence="14" id="KW-1015">Disulfide bond</keyword>
<dbReference type="SMART" id="SM00220">
    <property type="entry name" value="S_TKc"/>
    <property type="match status" value="1"/>
</dbReference>
<dbReference type="FunFam" id="1.10.510.10:FF:000084">
    <property type="entry name" value="Wall-associated receptor kinase 2"/>
    <property type="match status" value="1"/>
</dbReference>
<keyword evidence="11" id="KW-0067">ATP-binding</keyword>
<evidence type="ECO:0000256" key="5">
    <source>
        <dbReference type="ARBA" id="ARBA00022679"/>
    </source>
</evidence>
<dbReference type="PROSITE" id="PS50011">
    <property type="entry name" value="PROTEIN_KINASE_DOM"/>
    <property type="match status" value="1"/>
</dbReference>
<evidence type="ECO:0000256" key="17">
    <source>
        <dbReference type="ARBA" id="ARBA00047951"/>
    </source>
</evidence>
<evidence type="ECO:0000256" key="8">
    <source>
        <dbReference type="ARBA" id="ARBA00022737"/>
    </source>
</evidence>
<dbReference type="FunFam" id="3.30.200.20:FF:000043">
    <property type="entry name" value="Wall-associated receptor kinase 2"/>
    <property type="match status" value="1"/>
</dbReference>
<dbReference type="InterPro" id="IPR000719">
    <property type="entry name" value="Prot_kinase_dom"/>
</dbReference>
<dbReference type="PROSITE" id="PS50026">
    <property type="entry name" value="EGF_3"/>
    <property type="match status" value="1"/>
</dbReference>
<dbReference type="CDD" id="cd14066">
    <property type="entry name" value="STKc_IRAK"/>
    <property type="match status" value="1"/>
</dbReference>
<dbReference type="InterPro" id="IPR001245">
    <property type="entry name" value="Ser-Thr/Tyr_kinase_cat_dom"/>
</dbReference>
<dbReference type="GO" id="GO:0005886">
    <property type="term" value="C:plasma membrane"/>
    <property type="evidence" value="ECO:0007669"/>
    <property type="project" value="TreeGrafter"/>
</dbReference>
<evidence type="ECO:0000256" key="11">
    <source>
        <dbReference type="ARBA" id="ARBA00022840"/>
    </source>
</evidence>
<dbReference type="InterPro" id="IPR025287">
    <property type="entry name" value="WAK_GUB"/>
</dbReference>
<evidence type="ECO:0000256" key="4">
    <source>
        <dbReference type="ARBA" id="ARBA00022553"/>
    </source>
</evidence>
<evidence type="ECO:0000259" key="22">
    <source>
        <dbReference type="PROSITE" id="PS50011"/>
    </source>
</evidence>
<evidence type="ECO:0000256" key="19">
    <source>
        <dbReference type="PROSITE-ProRule" id="PRU00076"/>
    </source>
</evidence>
<keyword evidence="13 20" id="KW-0472">Membrane</keyword>
<dbReference type="CDD" id="cd00054">
    <property type="entry name" value="EGF_CA"/>
    <property type="match status" value="1"/>
</dbReference>
<dbReference type="InterPro" id="IPR024731">
    <property type="entry name" value="NELL2-like_EGF"/>
</dbReference>
<evidence type="ECO:0000256" key="9">
    <source>
        <dbReference type="ARBA" id="ARBA00022741"/>
    </source>
</evidence>
<dbReference type="AlphaFoldDB" id="A0A8T1NBE5"/>
<feature type="domain" description="EGF-like" evidence="23">
    <location>
        <begin position="271"/>
        <end position="307"/>
    </location>
</feature>
<accession>A0A8T1NBE5</accession>
<proteinExistence type="predicted"/>
<evidence type="ECO:0000256" key="21">
    <source>
        <dbReference type="SAM" id="SignalP"/>
    </source>
</evidence>
<evidence type="ECO:0000256" key="18">
    <source>
        <dbReference type="ARBA" id="ARBA00058961"/>
    </source>
</evidence>
<dbReference type="InterPro" id="IPR001881">
    <property type="entry name" value="EGF-like_Ca-bd_dom"/>
</dbReference>
<dbReference type="FunFam" id="2.10.25.10:FF:000038">
    <property type="entry name" value="Fibrillin 2"/>
    <property type="match status" value="1"/>
</dbReference>
<evidence type="ECO:0000256" key="16">
    <source>
        <dbReference type="ARBA" id="ARBA00047558"/>
    </source>
</evidence>
<feature type="domain" description="Protein kinase" evidence="22">
    <location>
        <begin position="397"/>
        <end position="671"/>
    </location>
</feature>
<dbReference type="SMART" id="SM00181">
    <property type="entry name" value="EGF"/>
    <property type="match status" value="1"/>
</dbReference>
<keyword evidence="2" id="KW-0723">Serine/threonine-protein kinase</keyword>
<evidence type="ECO:0000256" key="3">
    <source>
        <dbReference type="ARBA" id="ARBA00022536"/>
    </source>
</evidence>
<dbReference type="PANTHER" id="PTHR27005">
    <property type="entry name" value="WALL-ASSOCIATED RECEPTOR KINASE-LIKE 21"/>
    <property type="match status" value="1"/>
</dbReference>
<dbReference type="Proteomes" id="UP000811609">
    <property type="component" value="Chromosome 15"/>
</dbReference>
<dbReference type="InterPro" id="IPR045274">
    <property type="entry name" value="WAK-like"/>
</dbReference>
<comment type="caution">
    <text evidence="19">Lacks conserved residue(s) required for the propagation of feature annotation.</text>
</comment>
<dbReference type="GO" id="GO:0005509">
    <property type="term" value="F:calcium ion binding"/>
    <property type="evidence" value="ECO:0007669"/>
    <property type="project" value="InterPro"/>
</dbReference>
<dbReference type="Pfam" id="PF13947">
    <property type="entry name" value="GUB_WAK_bind"/>
    <property type="match status" value="1"/>
</dbReference>
<keyword evidence="3 19" id="KW-0245">EGF-like domain</keyword>
<dbReference type="GO" id="GO:0030247">
    <property type="term" value="F:polysaccharide binding"/>
    <property type="evidence" value="ECO:0007669"/>
    <property type="project" value="InterPro"/>
</dbReference>
<evidence type="ECO:0000256" key="12">
    <source>
        <dbReference type="ARBA" id="ARBA00022989"/>
    </source>
</evidence>
<dbReference type="EMBL" id="CM031823">
    <property type="protein sequence ID" value="KAG6626123.1"/>
    <property type="molecule type" value="Genomic_DNA"/>
</dbReference>
<dbReference type="InterPro" id="IPR000152">
    <property type="entry name" value="EGF-type_Asp/Asn_hydroxyl_site"/>
</dbReference>
<dbReference type="InterPro" id="IPR008271">
    <property type="entry name" value="Ser/Thr_kinase_AS"/>
</dbReference>
<dbReference type="PROSITE" id="PS00010">
    <property type="entry name" value="ASX_HYDROXYL"/>
    <property type="match status" value="1"/>
</dbReference>
<sequence length="754" mass="82324">MAMNGKLLQPLLVLGVLILLILVASAASKPNSGCDPKCGSVKIPYPFGTSEGCYLDSTFLITCNNTSQPPKPTLGPDMFVEDISVLDGELRVSNPVANLCKSPGCIAKSSDPYITYVCTVEYSGKFSLSKLSNFRISDKRNKITAVGCGVYSYIQGSVEQKGFTTGCLSLCNNNASDVVNGSCSGIGCCQTSIPKGATEFNLSVRSLIDSTKPTGIGRCAYGFIVEEKAYNFLSSDFQDLENRPTVPLVLDWAVGNETCKEAEKNKDSYAYIDECIRKPCHSNATCTNTDGNYTCTCRHGFEGDGMVPPGIGCRAKESQSTIIPIALGISIGLLVLLVGSSLVYWLLQKRKLVKLKEKWFQQNGGLMLQQRLPNQTGSMETTKVFSTEELEKPTDNYNKSRVIGQGGCGVVYKGILSDNRVVAIKKSKIGEQSQIEQFINEVIVLTQINHRNVVKLLGCCLETEVPMLVYEFITNGTLSDHLHDKSRSSLLSWDKRLKIATETAGSLAYLHYEASMPIIHQDVKTANILLDENHTAKVSDFGASRIVPLDQTQLTTLVQGTFGYLDPEYFHTSHLTDKSDVYSFGVVLAELLTGKKVISFDRLESERNLATYFVSMVKDDRLVEVLDDNIHNGSNVEELKKVANVAKRCLSVKGDDRPTMKEVAVELDGNVAKRCLSVKGDDRPTMKEVAVELDGLRVQGKQVRKEANLNKKESEYSLSASAHSLSIDVGVGYSSTGTIDSMGNQALTPTDDGR</sequence>
<evidence type="ECO:0000256" key="7">
    <source>
        <dbReference type="ARBA" id="ARBA00022729"/>
    </source>
</evidence>
<dbReference type="SMART" id="SM00179">
    <property type="entry name" value="EGF_CA"/>
    <property type="match status" value="1"/>
</dbReference>
<keyword evidence="8" id="KW-0677">Repeat</keyword>
<keyword evidence="12 20" id="KW-1133">Transmembrane helix</keyword>
<dbReference type="Pfam" id="PF12947">
    <property type="entry name" value="EGF_3"/>
    <property type="match status" value="1"/>
</dbReference>
<evidence type="ECO:0000256" key="10">
    <source>
        <dbReference type="ARBA" id="ARBA00022777"/>
    </source>
</evidence>
<dbReference type="PANTHER" id="PTHR27005:SF283">
    <property type="entry name" value="OS02G0633066 PROTEIN"/>
    <property type="match status" value="1"/>
</dbReference>
<comment type="function">
    <text evidence="18">Serine/threonine-protein kinase that may function as a signaling receptor of extracellular matrix component. Binding to pectin may have significance in the control of cell expansion, morphogenesis and development.</text>
</comment>
<keyword evidence="25" id="KW-1185">Reference proteome</keyword>
<keyword evidence="7 21" id="KW-0732">Signal</keyword>
<evidence type="ECO:0000256" key="14">
    <source>
        <dbReference type="ARBA" id="ARBA00023157"/>
    </source>
</evidence>
<evidence type="ECO:0000313" key="25">
    <source>
        <dbReference type="Proteomes" id="UP000811609"/>
    </source>
</evidence>
<evidence type="ECO:0000256" key="1">
    <source>
        <dbReference type="ARBA" id="ARBA00004479"/>
    </source>
</evidence>
<dbReference type="GO" id="GO:0007166">
    <property type="term" value="P:cell surface receptor signaling pathway"/>
    <property type="evidence" value="ECO:0007669"/>
    <property type="project" value="InterPro"/>
</dbReference>
<comment type="subcellular location">
    <subcellularLocation>
        <location evidence="1">Membrane</location>
        <topology evidence="1">Single-pass type I membrane protein</topology>
    </subcellularLocation>
</comment>
<name>A0A8T1NBE5_CARIL</name>
<reference evidence="24" key="1">
    <citation type="submission" date="2020-12" db="EMBL/GenBank/DDBJ databases">
        <title>WGS assembly of Carya illinoinensis cv. Pawnee.</title>
        <authorList>
            <person name="Platts A."/>
            <person name="Shu S."/>
            <person name="Wright S."/>
            <person name="Barry K."/>
            <person name="Edger P."/>
            <person name="Pires J.C."/>
            <person name="Schmutz J."/>
        </authorList>
    </citation>
    <scope>NUCLEOTIDE SEQUENCE</scope>
    <source>
        <tissue evidence="24">Leaf</tissue>
    </source>
</reference>
<evidence type="ECO:0000256" key="15">
    <source>
        <dbReference type="ARBA" id="ARBA00023180"/>
    </source>
</evidence>
<dbReference type="Pfam" id="PF07714">
    <property type="entry name" value="PK_Tyr_Ser-Thr"/>
    <property type="match status" value="1"/>
</dbReference>
<keyword evidence="15" id="KW-0325">Glycoprotein</keyword>
<comment type="caution">
    <text evidence="24">The sequence shown here is derived from an EMBL/GenBank/DDBJ whole genome shotgun (WGS) entry which is preliminary data.</text>
</comment>
<dbReference type="GO" id="GO:0004674">
    <property type="term" value="F:protein serine/threonine kinase activity"/>
    <property type="evidence" value="ECO:0007669"/>
    <property type="project" value="UniProtKB-KW"/>
</dbReference>
<keyword evidence="6 20" id="KW-0812">Transmembrane</keyword>
<protein>
    <submittedName>
        <fullName evidence="24">Uncharacterized protein</fullName>
    </submittedName>
</protein>
<feature type="signal peptide" evidence="21">
    <location>
        <begin position="1"/>
        <end position="28"/>
    </location>
</feature>
<dbReference type="PROSITE" id="PS00108">
    <property type="entry name" value="PROTEIN_KINASE_ST"/>
    <property type="match status" value="1"/>
</dbReference>
<keyword evidence="5" id="KW-0808">Transferase</keyword>
<organism evidence="24 25">
    <name type="scientific">Carya illinoinensis</name>
    <name type="common">Pecan</name>
    <dbReference type="NCBI Taxonomy" id="32201"/>
    <lineage>
        <taxon>Eukaryota</taxon>
        <taxon>Viridiplantae</taxon>
        <taxon>Streptophyta</taxon>
        <taxon>Embryophyta</taxon>
        <taxon>Tracheophyta</taxon>
        <taxon>Spermatophyta</taxon>
        <taxon>Magnoliopsida</taxon>
        <taxon>eudicotyledons</taxon>
        <taxon>Gunneridae</taxon>
        <taxon>Pentapetalae</taxon>
        <taxon>rosids</taxon>
        <taxon>fabids</taxon>
        <taxon>Fagales</taxon>
        <taxon>Juglandaceae</taxon>
        <taxon>Carya</taxon>
    </lineage>
</organism>
<comment type="catalytic activity">
    <reaction evidence="16">
        <text>L-seryl-[protein] + ATP = O-phospho-L-seryl-[protein] + ADP + H(+)</text>
        <dbReference type="Rhea" id="RHEA:17989"/>
        <dbReference type="Rhea" id="RHEA-COMP:9863"/>
        <dbReference type="Rhea" id="RHEA-COMP:11604"/>
        <dbReference type="ChEBI" id="CHEBI:15378"/>
        <dbReference type="ChEBI" id="CHEBI:29999"/>
        <dbReference type="ChEBI" id="CHEBI:30616"/>
        <dbReference type="ChEBI" id="CHEBI:83421"/>
        <dbReference type="ChEBI" id="CHEBI:456216"/>
    </reaction>
</comment>
<keyword evidence="4" id="KW-0597">Phosphoprotein</keyword>
<evidence type="ECO:0000256" key="6">
    <source>
        <dbReference type="ARBA" id="ARBA00022692"/>
    </source>
</evidence>
<dbReference type="GO" id="GO:0005524">
    <property type="term" value="F:ATP binding"/>
    <property type="evidence" value="ECO:0007669"/>
    <property type="project" value="UniProtKB-KW"/>
</dbReference>
<evidence type="ECO:0000259" key="23">
    <source>
        <dbReference type="PROSITE" id="PS50026"/>
    </source>
</evidence>
<comment type="catalytic activity">
    <reaction evidence="17">
        <text>L-threonyl-[protein] + ATP = O-phospho-L-threonyl-[protein] + ADP + H(+)</text>
        <dbReference type="Rhea" id="RHEA:46608"/>
        <dbReference type="Rhea" id="RHEA-COMP:11060"/>
        <dbReference type="Rhea" id="RHEA-COMP:11605"/>
        <dbReference type="ChEBI" id="CHEBI:15378"/>
        <dbReference type="ChEBI" id="CHEBI:30013"/>
        <dbReference type="ChEBI" id="CHEBI:30616"/>
        <dbReference type="ChEBI" id="CHEBI:61977"/>
        <dbReference type="ChEBI" id="CHEBI:456216"/>
    </reaction>
</comment>
<evidence type="ECO:0000256" key="2">
    <source>
        <dbReference type="ARBA" id="ARBA00022527"/>
    </source>
</evidence>
<evidence type="ECO:0000256" key="20">
    <source>
        <dbReference type="SAM" id="Phobius"/>
    </source>
</evidence>
<feature type="transmembrane region" description="Helical" evidence="20">
    <location>
        <begin position="322"/>
        <end position="347"/>
    </location>
</feature>
<gene>
    <name evidence="24" type="ORF">CIPAW_15G025500</name>
</gene>